<dbReference type="Gene3D" id="3.80.10.10">
    <property type="entry name" value="Ribonuclease Inhibitor"/>
    <property type="match status" value="2"/>
</dbReference>
<organism evidence="6 7">
    <name type="scientific">Lactuca saligna</name>
    <name type="common">Willowleaf lettuce</name>
    <dbReference type="NCBI Taxonomy" id="75948"/>
    <lineage>
        <taxon>Eukaryota</taxon>
        <taxon>Viridiplantae</taxon>
        <taxon>Streptophyta</taxon>
        <taxon>Embryophyta</taxon>
        <taxon>Tracheophyta</taxon>
        <taxon>Spermatophyta</taxon>
        <taxon>Magnoliopsida</taxon>
        <taxon>eudicotyledons</taxon>
        <taxon>Gunneridae</taxon>
        <taxon>Pentapetalae</taxon>
        <taxon>asterids</taxon>
        <taxon>campanulids</taxon>
        <taxon>Asterales</taxon>
        <taxon>Asteraceae</taxon>
        <taxon>Cichorioideae</taxon>
        <taxon>Cichorieae</taxon>
        <taxon>Lactucinae</taxon>
        <taxon>Lactuca</taxon>
    </lineage>
</organism>
<dbReference type="InterPro" id="IPR035897">
    <property type="entry name" value="Toll_tir_struct_dom_sf"/>
</dbReference>
<dbReference type="SUPFAM" id="SSF52540">
    <property type="entry name" value="P-loop containing nucleoside triphosphate hydrolases"/>
    <property type="match status" value="1"/>
</dbReference>
<dbReference type="InterPro" id="IPR058192">
    <property type="entry name" value="WHD_ROQ1-like"/>
</dbReference>
<dbReference type="Gene3D" id="3.40.50.10140">
    <property type="entry name" value="Toll/interleukin-1 receptor homology (TIR) domain"/>
    <property type="match status" value="1"/>
</dbReference>
<protein>
    <recommendedName>
        <fullName evidence="5">TIR domain-containing protein</fullName>
    </recommendedName>
</protein>
<keyword evidence="4" id="KW-0520">NAD</keyword>
<dbReference type="PANTHER" id="PTHR11017">
    <property type="entry name" value="LEUCINE-RICH REPEAT-CONTAINING PROTEIN"/>
    <property type="match status" value="1"/>
</dbReference>
<dbReference type="InterPro" id="IPR036390">
    <property type="entry name" value="WH_DNA-bd_sf"/>
</dbReference>
<dbReference type="Pfam" id="PF01582">
    <property type="entry name" value="TIR"/>
    <property type="match status" value="1"/>
</dbReference>
<evidence type="ECO:0000256" key="1">
    <source>
        <dbReference type="ARBA" id="ARBA00022614"/>
    </source>
</evidence>
<dbReference type="InterPro" id="IPR044974">
    <property type="entry name" value="Disease_R_plants"/>
</dbReference>
<dbReference type="Gene3D" id="3.40.50.300">
    <property type="entry name" value="P-loop containing nucleotide triphosphate hydrolases"/>
    <property type="match status" value="1"/>
</dbReference>
<dbReference type="SMART" id="SM00255">
    <property type="entry name" value="TIR"/>
    <property type="match status" value="1"/>
</dbReference>
<dbReference type="Gene3D" id="1.10.8.430">
    <property type="entry name" value="Helical domain of apoptotic protease-activating factors"/>
    <property type="match status" value="1"/>
</dbReference>
<evidence type="ECO:0000313" key="7">
    <source>
        <dbReference type="Proteomes" id="UP001177003"/>
    </source>
</evidence>
<name>A0AA35VIX4_LACSI</name>
<evidence type="ECO:0000259" key="5">
    <source>
        <dbReference type="PROSITE" id="PS50104"/>
    </source>
</evidence>
<dbReference type="InterPro" id="IPR002182">
    <property type="entry name" value="NB-ARC"/>
</dbReference>
<keyword evidence="7" id="KW-1185">Reference proteome</keyword>
<dbReference type="AlphaFoldDB" id="A0AA35VIX4"/>
<evidence type="ECO:0000256" key="3">
    <source>
        <dbReference type="ARBA" id="ARBA00022821"/>
    </source>
</evidence>
<dbReference type="EMBL" id="OX465077">
    <property type="protein sequence ID" value="CAI9269604.1"/>
    <property type="molecule type" value="Genomic_DNA"/>
</dbReference>
<dbReference type="Proteomes" id="UP001177003">
    <property type="component" value="Chromosome 1"/>
</dbReference>
<dbReference type="SUPFAM" id="SSF52058">
    <property type="entry name" value="L domain-like"/>
    <property type="match status" value="1"/>
</dbReference>
<keyword evidence="2" id="KW-0677">Repeat</keyword>
<accession>A0AA35VIX4</accession>
<dbReference type="GO" id="GO:0007165">
    <property type="term" value="P:signal transduction"/>
    <property type="evidence" value="ECO:0007669"/>
    <property type="project" value="InterPro"/>
</dbReference>
<dbReference type="Pfam" id="PF00931">
    <property type="entry name" value="NB-ARC"/>
    <property type="match status" value="1"/>
</dbReference>
<dbReference type="Pfam" id="PF23282">
    <property type="entry name" value="WHD_ROQ1"/>
    <property type="match status" value="1"/>
</dbReference>
<dbReference type="InterPro" id="IPR027417">
    <property type="entry name" value="P-loop_NTPase"/>
</dbReference>
<keyword evidence="1" id="KW-0433">Leucine-rich repeat</keyword>
<dbReference type="GO" id="GO:0043531">
    <property type="term" value="F:ADP binding"/>
    <property type="evidence" value="ECO:0007669"/>
    <property type="project" value="InterPro"/>
</dbReference>
<dbReference type="GO" id="GO:0006952">
    <property type="term" value="P:defense response"/>
    <property type="evidence" value="ECO:0007669"/>
    <property type="project" value="UniProtKB-KW"/>
</dbReference>
<evidence type="ECO:0000313" key="6">
    <source>
        <dbReference type="EMBL" id="CAI9269604.1"/>
    </source>
</evidence>
<dbReference type="InterPro" id="IPR042197">
    <property type="entry name" value="Apaf_helical"/>
</dbReference>
<feature type="domain" description="TIR" evidence="5">
    <location>
        <begin position="20"/>
        <end position="195"/>
    </location>
</feature>
<dbReference type="PROSITE" id="PS50104">
    <property type="entry name" value="TIR"/>
    <property type="match status" value="1"/>
</dbReference>
<gene>
    <name evidence="6" type="ORF">LSALG_LOCUS9969</name>
</gene>
<dbReference type="PRINTS" id="PR00364">
    <property type="entry name" value="DISEASERSIST"/>
</dbReference>
<dbReference type="PANTHER" id="PTHR11017:SF313">
    <property type="entry name" value="TIR DOMAIN, P-LOOP CONTAINING NUCLEOSIDE TRIPHOSPHATE HYDROLASE"/>
    <property type="match status" value="1"/>
</dbReference>
<sequence length="1163" mass="133223">MVMLHEISEEASSSSSTHRHGYDVFLSFRGLDTRHSFTNHLYNALMHANINTFLDDEEIETGEDLKPELESAIKASRASVIVLSTNYATSTWCLDELVLILEQHMKYNHLVIPIFYHVEPTNVRKQQSSFGDAMAKHRQRMEAETDANKRSNLAQKMDQWNKALTKIADLKGKDANGRPEAALIEETVKDIHRRLRISSRFPLPQLIGMEDSIKFIISWLKDASSHTTDILSIVGIGGIGKTSIAKYVYALHSHEFDTSAFIEDISRRCDRNYNGIIGVQNELYYEISKPCSVQVHDVSMYTSMIVNAIAHRKAFLVLDDIGSLDQLNALLGSKDFHPGTKIIITTKDAWLTESCELFRTNIRPKPVTYKIQGLSEIDSQKLLCFHAFMCNNLKADYEEVSKNLVKYCQGHPLALKVLGRSLHNRDVGYWEGYIDRLKKENGPFISNVLRASYDSLPFKNDKELFKHICCFFVGEDRDVTETILNACDMDTRSGITNLIDRCLLDIWWNNEFMTIELTMHQLVQEMGRFLVREESSDKPWERSRLWCHEESFRVLKQNKGTKNVLGLALDMRMLEKEKLCGSCELKTDALSKMDDLMLLKLSYVQITGSYKNFPKELRWLCMHEFPLKYIPSDLPMENLVSLDMSYSKIESFDICYSNPQPLHERLMQLIGPCLCLYSKDKRLLRSLKILNLSFCKQLRTLRGFDHLPSLERLILRRCTGLLDVSESIEKCEELVLVDLSYCKKLVNLPKIISMLKKVDSLSLKGCNLGESQIGIRDIDSTEKLKADNNGKNIKRPSSAVLKAIPSDLKFLTIPLPRSLVRLSLADNNLSNESFPMDFSCLVMLKELYLDYNPIVSLPNCVRTLPGLERLSMVACNMLTSVEHPQNTLKFMQIYIESDEPRLRKVAYDPKIKMVINRGSLGTSSFEFEGMIKIQPMEIVEEKILSSLGWKKLEFPIGQRMAVFFIGRRKESEIQMYYEFGIFSTICGGEEMPNWIMDRSTGPSISFTIPSSFTKLKGLNFCYVMKSRFNVTLNLPVIKICNITKNLTWMYQHYIEAVEVDGGCLMFLSHWMFGMNEMECGNHVTITLKSNPDDIVNNGRICPNQKSNLAALPMNLLIIRVSLKMAAMAKLCHSTDLHFWITRNLPSTALQFQTLLFLVCFHVF</sequence>
<reference evidence="6" key="1">
    <citation type="submission" date="2023-04" db="EMBL/GenBank/DDBJ databases">
        <authorList>
            <person name="Vijverberg K."/>
            <person name="Xiong W."/>
            <person name="Schranz E."/>
        </authorList>
    </citation>
    <scope>NUCLEOTIDE SEQUENCE</scope>
</reference>
<dbReference type="FunFam" id="3.40.50.10140:FF:000007">
    <property type="entry name" value="Disease resistance protein (TIR-NBS-LRR class)"/>
    <property type="match status" value="1"/>
</dbReference>
<dbReference type="SUPFAM" id="SSF46785">
    <property type="entry name" value="Winged helix' DNA-binding domain"/>
    <property type="match status" value="1"/>
</dbReference>
<proteinExistence type="predicted"/>
<keyword evidence="3" id="KW-0611">Plant defense</keyword>
<evidence type="ECO:0000256" key="2">
    <source>
        <dbReference type="ARBA" id="ARBA00022737"/>
    </source>
</evidence>
<dbReference type="SUPFAM" id="SSF52200">
    <property type="entry name" value="Toll/Interleukin receptor TIR domain"/>
    <property type="match status" value="1"/>
</dbReference>
<evidence type="ECO:0000256" key="4">
    <source>
        <dbReference type="ARBA" id="ARBA00023027"/>
    </source>
</evidence>
<dbReference type="InterPro" id="IPR000157">
    <property type="entry name" value="TIR_dom"/>
</dbReference>
<dbReference type="InterPro" id="IPR032675">
    <property type="entry name" value="LRR_dom_sf"/>
</dbReference>